<evidence type="ECO:0000256" key="4">
    <source>
        <dbReference type="ARBA" id="ARBA00022691"/>
    </source>
</evidence>
<organism evidence="6 7">
    <name type="scientific">Dimargaris cristalligena</name>
    <dbReference type="NCBI Taxonomy" id="215637"/>
    <lineage>
        <taxon>Eukaryota</taxon>
        <taxon>Fungi</taxon>
        <taxon>Fungi incertae sedis</taxon>
        <taxon>Zoopagomycota</taxon>
        <taxon>Kickxellomycotina</taxon>
        <taxon>Dimargaritomycetes</taxon>
        <taxon>Dimargaritales</taxon>
        <taxon>Dimargaritaceae</taxon>
        <taxon>Dimargaris</taxon>
    </lineage>
</organism>
<keyword evidence="2 6" id="KW-0808">Transferase</keyword>
<evidence type="ECO:0000313" key="7">
    <source>
        <dbReference type="Proteomes" id="UP000268162"/>
    </source>
</evidence>
<feature type="domain" description="Methyltransferase type 11" evidence="5">
    <location>
        <begin position="66"/>
        <end position="166"/>
    </location>
</feature>
<evidence type="ECO:0000313" key="6">
    <source>
        <dbReference type="EMBL" id="RKP36201.1"/>
    </source>
</evidence>
<proteinExistence type="inferred from homology"/>
<accession>A0A4P9ZTN1</accession>
<keyword evidence="7" id="KW-1185">Reference proteome</keyword>
<dbReference type="EMBL" id="ML002700">
    <property type="protein sequence ID" value="RKP36201.1"/>
    <property type="molecule type" value="Genomic_DNA"/>
</dbReference>
<dbReference type="CDD" id="cd02440">
    <property type="entry name" value="AdoMet_MTases"/>
    <property type="match status" value="1"/>
</dbReference>
<dbReference type="InterPro" id="IPR029063">
    <property type="entry name" value="SAM-dependent_MTases_sf"/>
</dbReference>
<dbReference type="InterPro" id="IPR013216">
    <property type="entry name" value="Methyltransf_11"/>
</dbReference>
<sequence length="256" mass="28554">SSVSPEEIAKFSRLSSEWWAPEGHFQMLHQMNSARVDYIRHSSPQRATFSPHPESLVRPFRGLHMLDVGCGGGLLCEALARLGGQVTGIDATYDNIQIARVHAQKDPQLANSEASLDYFHTTAEDIQQTGQQFDVVTSMEVIEHVMHPDQFVTNLFSLTKPGGLVFMSTISRTPLAYALTILGAERLLGLVPSGTHDYQKYIRPDELRAMVEPSGRVVDLRGIWYHPTAARWQVMDPTLLGRLGTQVNYIMVAQKP</sequence>
<evidence type="ECO:0000256" key="1">
    <source>
        <dbReference type="ARBA" id="ARBA00022603"/>
    </source>
</evidence>
<dbReference type="GO" id="GO:0032259">
    <property type="term" value="P:methylation"/>
    <property type="evidence" value="ECO:0007669"/>
    <property type="project" value="UniProtKB-KW"/>
</dbReference>
<dbReference type="PANTHER" id="PTHR43464">
    <property type="entry name" value="METHYLTRANSFERASE"/>
    <property type="match status" value="1"/>
</dbReference>
<keyword evidence="4" id="KW-0949">S-adenosyl-L-methionine</keyword>
<dbReference type="Gene3D" id="3.40.50.150">
    <property type="entry name" value="Vaccinia Virus protein VP39"/>
    <property type="match status" value="1"/>
</dbReference>
<evidence type="ECO:0000256" key="3">
    <source>
        <dbReference type="ARBA" id="ARBA00022688"/>
    </source>
</evidence>
<evidence type="ECO:0000259" key="5">
    <source>
        <dbReference type="Pfam" id="PF08241"/>
    </source>
</evidence>
<name>A0A4P9ZTN1_9FUNG</name>
<dbReference type="AlphaFoldDB" id="A0A4P9ZTN1"/>
<dbReference type="Proteomes" id="UP000268162">
    <property type="component" value="Unassembled WGS sequence"/>
</dbReference>
<dbReference type="PANTHER" id="PTHR43464:SF19">
    <property type="entry name" value="UBIQUINONE BIOSYNTHESIS O-METHYLTRANSFERASE, MITOCHONDRIAL"/>
    <property type="match status" value="1"/>
</dbReference>
<gene>
    <name evidence="6" type="ORF">BJ085DRAFT_12010</name>
</gene>
<dbReference type="SUPFAM" id="SSF53335">
    <property type="entry name" value="S-adenosyl-L-methionine-dependent methyltransferases"/>
    <property type="match status" value="1"/>
</dbReference>
<dbReference type="GO" id="GO:0010420">
    <property type="term" value="F:polyprenyldihydroxybenzoate methyltransferase activity"/>
    <property type="evidence" value="ECO:0007669"/>
    <property type="project" value="InterPro"/>
</dbReference>
<keyword evidence="3" id="KW-0831">Ubiquinone biosynthesis</keyword>
<dbReference type="InterPro" id="IPR010233">
    <property type="entry name" value="UbiG_MeTrfase"/>
</dbReference>
<evidence type="ECO:0000256" key="2">
    <source>
        <dbReference type="ARBA" id="ARBA00022679"/>
    </source>
</evidence>
<dbReference type="GO" id="GO:0005739">
    <property type="term" value="C:mitochondrion"/>
    <property type="evidence" value="ECO:0007669"/>
    <property type="project" value="TreeGrafter"/>
</dbReference>
<protein>
    <submittedName>
        <fullName evidence="6">Bifunctional 3-demethylubiquinone-9 3-methyltransferase/ 2-octaprenyl-6-hydroxy phenol methylase</fullName>
    </submittedName>
</protein>
<dbReference type="NCBIfam" id="TIGR01983">
    <property type="entry name" value="UbiG"/>
    <property type="match status" value="1"/>
</dbReference>
<keyword evidence="6" id="KW-0830">Ubiquinone</keyword>
<reference evidence="7" key="1">
    <citation type="journal article" date="2018" name="Nat. Microbiol.">
        <title>Leveraging single-cell genomics to expand the fungal tree of life.</title>
        <authorList>
            <person name="Ahrendt S.R."/>
            <person name="Quandt C.A."/>
            <person name="Ciobanu D."/>
            <person name="Clum A."/>
            <person name="Salamov A."/>
            <person name="Andreopoulos B."/>
            <person name="Cheng J.F."/>
            <person name="Woyke T."/>
            <person name="Pelin A."/>
            <person name="Henrissat B."/>
            <person name="Reynolds N.K."/>
            <person name="Benny G.L."/>
            <person name="Smith M.E."/>
            <person name="James T.Y."/>
            <person name="Grigoriev I.V."/>
        </authorList>
    </citation>
    <scope>NUCLEOTIDE SEQUENCE [LARGE SCALE GENOMIC DNA]</scope>
    <source>
        <strain evidence="7">RSA 468</strain>
    </source>
</reference>
<keyword evidence="1 6" id="KW-0489">Methyltransferase</keyword>
<dbReference type="HAMAP" id="MF_00472">
    <property type="entry name" value="UbiG"/>
    <property type="match status" value="1"/>
</dbReference>
<dbReference type="GO" id="GO:0061542">
    <property type="term" value="F:3-demethylubiquinol 3-O-methyltransferase activity"/>
    <property type="evidence" value="ECO:0007669"/>
    <property type="project" value="InterPro"/>
</dbReference>
<feature type="non-terminal residue" evidence="6">
    <location>
        <position position="256"/>
    </location>
</feature>
<dbReference type="Pfam" id="PF08241">
    <property type="entry name" value="Methyltransf_11"/>
    <property type="match status" value="1"/>
</dbReference>
<feature type="non-terminal residue" evidence="6">
    <location>
        <position position="1"/>
    </location>
</feature>
<dbReference type="STRING" id="215637.A0A4P9ZTN1"/>